<proteinExistence type="predicted"/>
<dbReference type="RefSeq" id="WP_284323319.1">
    <property type="nucleotide sequence ID" value="NZ_BSPP01000001.1"/>
</dbReference>
<dbReference type="Pfam" id="PF04893">
    <property type="entry name" value="Yip1"/>
    <property type="match status" value="1"/>
</dbReference>
<dbReference type="GO" id="GO:0016020">
    <property type="term" value="C:membrane"/>
    <property type="evidence" value="ECO:0007669"/>
    <property type="project" value="UniProtKB-SubCell"/>
</dbReference>
<keyword evidence="3 5" id="KW-1133">Transmembrane helix</keyword>
<name>A0AA37WY48_9RHOB</name>
<keyword evidence="4 5" id="KW-0472">Membrane</keyword>
<feature type="domain" description="Yip1" evidence="6">
    <location>
        <begin position="13"/>
        <end position="185"/>
    </location>
</feature>
<evidence type="ECO:0000256" key="3">
    <source>
        <dbReference type="ARBA" id="ARBA00022989"/>
    </source>
</evidence>
<feature type="transmembrane region" description="Helical" evidence="5">
    <location>
        <begin position="75"/>
        <end position="97"/>
    </location>
</feature>
<organism evidence="7 8">
    <name type="scientific">Cypionkella aquatica</name>
    <dbReference type="NCBI Taxonomy" id="1756042"/>
    <lineage>
        <taxon>Bacteria</taxon>
        <taxon>Pseudomonadati</taxon>
        <taxon>Pseudomonadota</taxon>
        <taxon>Alphaproteobacteria</taxon>
        <taxon>Rhodobacterales</taxon>
        <taxon>Paracoccaceae</taxon>
        <taxon>Cypionkella</taxon>
    </lineage>
</organism>
<dbReference type="InterPro" id="IPR006977">
    <property type="entry name" value="Yip1_dom"/>
</dbReference>
<dbReference type="AlphaFoldDB" id="A0AA37WY48"/>
<evidence type="ECO:0000313" key="7">
    <source>
        <dbReference type="EMBL" id="GLS85083.1"/>
    </source>
</evidence>
<protein>
    <submittedName>
        <fullName evidence="7">YIP1 family protein</fullName>
    </submittedName>
</protein>
<evidence type="ECO:0000256" key="1">
    <source>
        <dbReference type="ARBA" id="ARBA00004141"/>
    </source>
</evidence>
<reference evidence="7 8" key="1">
    <citation type="journal article" date="2014" name="Int. J. Syst. Evol. Microbiol.">
        <title>Complete genome sequence of Corynebacterium casei LMG S-19264T (=DSM 44701T), isolated from a smear-ripened cheese.</title>
        <authorList>
            <consortium name="US DOE Joint Genome Institute (JGI-PGF)"/>
            <person name="Walter F."/>
            <person name="Albersmeier A."/>
            <person name="Kalinowski J."/>
            <person name="Ruckert C."/>
        </authorList>
    </citation>
    <scope>NUCLEOTIDE SEQUENCE [LARGE SCALE GENOMIC DNA]</scope>
    <source>
        <strain evidence="7 8">NBRC 111766</strain>
    </source>
</reference>
<feature type="transmembrane region" description="Helical" evidence="5">
    <location>
        <begin position="32"/>
        <end position="55"/>
    </location>
</feature>
<feature type="transmembrane region" description="Helical" evidence="5">
    <location>
        <begin position="169"/>
        <end position="192"/>
    </location>
</feature>
<evidence type="ECO:0000256" key="5">
    <source>
        <dbReference type="SAM" id="Phobius"/>
    </source>
</evidence>
<keyword evidence="8" id="KW-1185">Reference proteome</keyword>
<gene>
    <name evidence="7" type="ORF">GCM10010873_00560</name>
</gene>
<evidence type="ECO:0000313" key="8">
    <source>
        <dbReference type="Proteomes" id="UP001157355"/>
    </source>
</evidence>
<dbReference type="Proteomes" id="UP001157355">
    <property type="component" value="Unassembled WGS sequence"/>
</dbReference>
<dbReference type="EMBL" id="BSPP01000001">
    <property type="protein sequence ID" value="GLS85083.1"/>
    <property type="molecule type" value="Genomic_DNA"/>
</dbReference>
<comment type="subcellular location">
    <subcellularLocation>
        <location evidence="1">Membrane</location>
        <topology evidence="1">Multi-pass membrane protein</topology>
    </subcellularLocation>
</comment>
<keyword evidence="2 5" id="KW-0812">Transmembrane</keyword>
<comment type="caution">
    <text evidence="7">The sequence shown here is derived from an EMBL/GenBank/DDBJ whole genome shotgun (WGS) entry which is preliminary data.</text>
</comment>
<evidence type="ECO:0000259" key="6">
    <source>
        <dbReference type="Pfam" id="PF04893"/>
    </source>
</evidence>
<evidence type="ECO:0000256" key="2">
    <source>
        <dbReference type="ARBA" id="ARBA00022692"/>
    </source>
</evidence>
<accession>A0AA37WY48</accession>
<feature type="transmembrane region" description="Helical" evidence="5">
    <location>
        <begin position="136"/>
        <end position="157"/>
    </location>
</feature>
<sequence>MQAELGHVLQLTVQNPRAAARRLMGWQLPVSTVWLMIALMAVISACLSSVSFLLTPAPSEPSVIDPNLLAIFTNPLQIALLQGLVLVIMAMLAQGIGRLFGGTGSFPDALILIAWTEALLCLIQLAQTILMLATPSIAAALGMFGIVLFVWVLSNFIAELHGFQSTGKVLFGIVGTVFAISFLMALATVGLLELKG</sequence>
<feature type="transmembrane region" description="Helical" evidence="5">
    <location>
        <begin position="109"/>
        <end position="130"/>
    </location>
</feature>
<evidence type="ECO:0000256" key="4">
    <source>
        <dbReference type="ARBA" id="ARBA00023136"/>
    </source>
</evidence>